<sequence length="106" mass="12283">MIKRPKTAEAYVSLVDQAIDEVEELRFACEYDGESMGTMPFLEPLEQMVKELRQSMADGSYQFENEDLNFIAVVDAAPDRQLPFKFLFRMINETHRKGLGVEEEEE</sequence>
<evidence type="ECO:0000313" key="2">
    <source>
        <dbReference type="Proteomes" id="UP000191110"/>
    </source>
</evidence>
<keyword evidence="2" id="KW-1185">Reference proteome</keyword>
<evidence type="ECO:0000313" key="1">
    <source>
        <dbReference type="EMBL" id="OOZ40803.1"/>
    </source>
</evidence>
<dbReference type="OrthoDB" id="8564622at2"/>
<name>A0A1T2L6U8_9GAMM</name>
<dbReference type="AlphaFoldDB" id="A0A1T2L6U8"/>
<comment type="caution">
    <text evidence="1">The sequence shown here is derived from an EMBL/GenBank/DDBJ whole genome shotgun (WGS) entry which is preliminary data.</text>
</comment>
<gene>
    <name evidence="1" type="ORF">BOW53_06185</name>
</gene>
<evidence type="ECO:0008006" key="3">
    <source>
        <dbReference type="Google" id="ProtNLM"/>
    </source>
</evidence>
<organism evidence="1 2">
    <name type="scientific">Solemya pervernicosa gill symbiont</name>
    <dbReference type="NCBI Taxonomy" id="642797"/>
    <lineage>
        <taxon>Bacteria</taxon>
        <taxon>Pseudomonadati</taxon>
        <taxon>Pseudomonadota</taxon>
        <taxon>Gammaproteobacteria</taxon>
        <taxon>sulfur-oxidizing symbionts</taxon>
    </lineage>
</organism>
<accession>A0A1T2L6U8</accession>
<protein>
    <recommendedName>
        <fullName evidence="3">General secretion pathway protein GspF</fullName>
    </recommendedName>
</protein>
<dbReference type="Proteomes" id="UP000191110">
    <property type="component" value="Unassembled WGS sequence"/>
</dbReference>
<reference evidence="1 2" key="1">
    <citation type="submission" date="2016-11" db="EMBL/GenBank/DDBJ databases">
        <title>Mixed transmission modes and dynamic genome evolution in an obligate animal-bacterial symbiosis.</title>
        <authorList>
            <person name="Russell S.L."/>
            <person name="Corbett-Detig R.B."/>
            <person name="Cavanaugh C.M."/>
        </authorList>
    </citation>
    <scope>NUCLEOTIDE SEQUENCE [LARGE SCALE GENOMIC DNA]</scope>
    <source>
        <strain evidence="1">Sveles-Q1</strain>
    </source>
</reference>
<dbReference type="EMBL" id="MPRL01000017">
    <property type="protein sequence ID" value="OOZ40803.1"/>
    <property type="molecule type" value="Genomic_DNA"/>
</dbReference>
<proteinExistence type="predicted"/>
<dbReference type="RefSeq" id="WP_078483219.1">
    <property type="nucleotide sequence ID" value="NZ_MPRL01000017.1"/>
</dbReference>